<feature type="region of interest" description="Disordered" evidence="1">
    <location>
        <begin position="52"/>
        <end position="82"/>
    </location>
</feature>
<sequence length="103" mass="12202">FGNVVEDERLHFLEVCAGLGMSVRLEYLFRKNIAYVIEQPANSLLPLYKPLQEREGEREREREREGERERERERERKREREPSNCVLQPLVCCVMALLLGDIV</sequence>
<gene>
    <name evidence="2" type="ORF">CCMP2556_LOCUS51977</name>
</gene>
<protein>
    <submittedName>
        <fullName evidence="2">Uncharacterized protein</fullName>
    </submittedName>
</protein>
<name>A0ABP0SI81_9DINO</name>
<evidence type="ECO:0000313" key="2">
    <source>
        <dbReference type="EMBL" id="CAK9112088.1"/>
    </source>
</evidence>
<reference evidence="2 3" key="1">
    <citation type="submission" date="2024-02" db="EMBL/GenBank/DDBJ databases">
        <authorList>
            <person name="Chen Y."/>
            <person name="Shah S."/>
            <person name="Dougan E. K."/>
            <person name="Thang M."/>
            <person name="Chan C."/>
        </authorList>
    </citation>
    <scope>NUCLEOTIDE SEQUENCE [LARGE SCALE GENOMIC DNA]</scope>
</reference>
<proteinExistence type="predicted"/>
<keyword evidence="3" id="KW-1185">Reference proteome</keyword>
<evidence type="ECO:0000256" key="1">
    <source>
        <dbReference type="SAM" id="MobiDB-lite"/>
    </source>
</evidence>
<dbReference type="EMBL" id="CAXAMN010027682">
    <property type="protein sequence ID" value="CAK9112088.1"/>
    <property type="molecule type" value="Genomic_DNA"/>
</dbReference>
<comment type="caution">
    <text evidence="2">The sequence shown here is derived from an EMBL/GenBank/DDBJ whole genome shotgun (WGS) entry which is preliminary data.</text>
</comment>
<accession>A0ABP0SI81</accession>
<evidence type="ECO:0000313" key="3">
    <source>
        <dbReference type="Proteomes" id="UP001642484"/>
    </source>
</evidence>
<feature type="non-terminal residue" evidence="2">
    <location>
        <position position="1"/>
    </location>
</feature>
<organism evidence="2 3">
    <name type="scientific">Durusdinium trenchii</name>
    <dbReference type="NCBI Taxonomy" id="1381693"/>
    <lineage>
        <taxon>Eukaryota</taxon>
        <taxon>Sar</taxon>
        <taxon>Alveolata</taxon>
        <taxon>Dinophyceae</taxon>
        <taxon>Suessiales</taxon>
        <taxon>Symbiodiniaceae</taxon>
        <taxon>Durusdinium</taxon>
    </lineage>
</organism>
<dbReference type="Proteomes" id="UP001642484">
    <property type="component" value="Unassembled WGS sequence"/>
</dbReference>